<dbReference type="Gene3D" id="3.40.50.720">
    <property type="entry name" value="NAD(P)-binding Rossmann-like Domain"/>
    <property type="match status" value="1"/>
</dbReference>
<dbReference type="InterPro" id="IPR016040">
    <property type="entry name" value="NAD(P)-bd_dom"/>
</dbReference>
<dbReference type="PANTHER" id="PTHR43355:SF2">
    <property type="entry name" value="FLAVIN REDUCTASE (NADPH)"/>
    <property type="match status" value="1"/>
</dbReference>
<dbReference type="Pfam" id="PF13460">
    <property type="entry name" value="NAD_binding_10"/>
    <property type="match status" value="1"/>
</dbReference>
<gene>
    <name evidence="2" type="ORF">FEZ33_11075</name>
</gene>
<evidence type="ECO:0000259" key="1">
    <source>
        <dbReference type="Pfam" id="PF13460"/>
    </source>
</evidence>
<dbReference type="GO" id="GO:0016646">
    <property type="term" value="F:oxidoreductase activity, acting on the CH-NH group of donors, NAD or NADP as acceptor"/>
    <property type="evidence" value="ECO:0007669"/>
    <property type="project" value="TreeGrafter"/>
</dbReference>
<feature type="domain" description="NAD(P)-binding" evidence="1">
    <location>
        <begin position="7"/>
        <end position="198"/>
    </location>
</feature>
<dbReference type="InterPro" id="IPR036291">
    <property type="entry name" value="NAD(P)-bd_dom_sf"/>
</dbReference>
<dbReference type="PANTHER" id="PTHR43355">
    <property type="entry name" value="FLAVIN REDUCTASE (NADPH)"/>
    <property type="match status" value="1"/>
</dbReference>
<organism evidence="2 3">
    <name type="scientific">Ruoffia tabacinasalis</name>
    <dbReference type="NCBI Taxonomy" id="87458"/>
    <lineage>
        <taxon>Bacteria</taxon>
        <taxon>Bacillati</taxon>
        <taxon>Bacillota</taxon>
        <taxon>Bacilli</taxon>
        <taxon>Lactobacillales</taxon>
        <taxon>Aerococcaceae</taxon>
        <taxon>Ruoffia</taxon>
    </lineage>
</organism>
<accession>A0A5R9DSR1</accession>
<dbReference type="InterPro" id="IPR051606">
    <property type="entry name" value="Polyketide_Oxido-like"/>
</dbReference>
<dbReference type="SUPFAM" id="SSF51735">
    <property type="entry name" value="NAD(P)-binding Rossmann-fold domains"/>
    <property type="match status" value="1"/>
</dbReference>
<dbReference type="OrthoDB" id="9785372at2"/>
<comment type="caution">
    <text evidence="2">The sequence shown here is derived from an EMBL/GenBank/DDBJ whole genome shotgun (WGS) entry which is preliminary data.</text>
</comment>
<proteinExistence type="predicted"/>
<dbReference type="Proteomes" id="UP000306420">
    <property type="component" value="Unassembled WGS sequence"/>
</dbReference>
<sequence length="213" mass="23450">MKIAIIGATGKAGTELFKEATGRDHEVTAVVRNAEKAADLLGSDANRIVKDAFDLTRDDLEGFDVIVNAFATAPQTAYLHVDLAAKLVHLFRETTTTRLFFILGAGSLLDENDELFVETIRQDPNSSAFINVPEAQLQELNFLRDVNDVKWVGVSPGAQLIEGEQTNYTSGIDHILQNDNGESITTYSTLAKAIIDEVEAPKYHKQRFTVINK</sequence>
<evidence type="ECO:0000313" key="3">
    <source>
        <dbReference type="Proteomes" id="UP000306420"/>
    </source>
</evidence>
<dbReference type="EMBL" id="VBSP01000060">
    <property type="protein sequence ID" value="TLQ39105.1"/>
    <property type="molecule type" value="Genomic_DNA"/>
</dbReference>
<dbReference type="AlphaFoldDB" id="A0A5R9DSR1"/>
<evidence type="ECO:0000313" key="2">
    <source>
        <dbReference type="EMBL" id="TLQ39105.1"/>
    </source>
</evidence>
<name>A0A5R9DSR1_9LACT</name>
<dbReference type="RefSeq" id="WP_138405442.1">
    <property type="nucleotide sequence ID" value="NZ_VBSP01000060.1"/>
</dbReference>
<protein>
    <submittedName>
        <fullName evidence="2">NADH-flavin reductase</fullName>
    </submittedName>
</protein>
<reference evidence="2 3" key="1">
    <citation type="submission" date="2019-05" db="EMBL/GenBank/DDBJ databases">
        <title>The metagenome of a microbial culture collection derived from dairy environment covers the genomic content of the human microbiome.</title>
        <authorList>
            <person name="Roder T."/>
            <person name="Wuthrich D."/>
            <person name="Sattari Z."/>
            <person name="Von Ah U."/>
            <person name="Bar C."/>
            <person name="Ronchi F."/>
            <person name="Macpherson A.J."/>
            <person name="Ganal-Vonarburg S.C."/>
            <person name="Bruggmann R."/>
            <person name="Vergeres G."/>
        </authorList>
    </citation>
    <scope>NUCLEOTIDE SEQUENCE [LARGE SCALE GENOMIC DNA]</scope>
    <source>
        <strain evidence="2 3">FAM 24227</strain>
    </source>
</reference>